<feature type="signal peptide" evidence="1">
    <location>
        <begin position="1"/>
        <end position="22"/>
    </location>
</feature>
<proteinExistence type="predicted"/>
<dbReference type="EMBL" id="JAHRIQ010066476">
    <property type="protein sequence ID" value="MEQ2242614.1"/>
    <property type="molecule type" value="Genomic_DNA"/>
</dbReference>
<dbReference type="Proteomes" id="UP001482620">
    <property type="component" value="Unassembled WGS sequence"/>
</dbReference>
<gene>
    <name evidence="2" type="ORF">ILYODFUR_037696</name>
</gene>
<name>A0ABV0UBP2_9TELE</name>
<reference evidence="2 3" key="1">
    <citation type="submission" date="2021-06" db="EMBL/GenBank/DDBJ databases">
        <authorList>
            <person name="Palmer J.M."/>
        </authorList>
    </citation>
    <scope>NUCLEOTIDE SEQUENCE [LARGE SCALE GENOMIC DNA]</scope>
    <source>
        <strain evidence="3">if_2019</strain>
        <tissue evidence="2">Muscle</tissue>
    </source>
</reference>
<accession>A0ABV0UBP2</accession>
<evidence type="ECO:0000313" key="2">
    <source>
        <dbReference type="EMBL" id="MEQ2242614.1"/>
    </source>
</evidence>
<evidence type="ECO:0008006" key="4">
    <source>
        <dbReference type="Google" id="ProtNLM"/>
    </source>
</evidence>
<sequence>MNTPVLTLQSLALTLNQSLILSMHVATVERKNSLLTGRNLQQNHAQCERPSATTDCGFERTEQRHKKNTEALILVLDHLFAEYWTICMLLDATMPFQWHQPFCTAE</sequence>
<evidence type="ECO:0000256" key="1">
    <source>
        <dbReference type="SAM" id="SignalP"/>
    </source>
</evidence>
<organism evidence="2 3">
    <name type="scientific">Ilyodon furcidens</name>
    <name type="common">goldbreast splitfin</name>
    <dbReference type="NCBI Taxonomy" id="33524"/>
    <lineage>
        <taxon>Eukaryota</taxon>
        <taxon>Metazoa</taxon>
        <taxon>Chordata</taxon>
        <taxon>Craniata</taxon>
        <taxon>Vertebrata</taxon>
        <taxon>Euteleostomi</taxon>
        <taxon>Actinopterygii</taxon>
        <taxon>Neopterygii</taxon>
        <taxon>Teleostei</taxon>
        <taxon>Neoteleostei</taxon>
        <taxon>Acanthomorphata</taxon>
        <taxon>Ovalentaria</taxon>
        <taxon>Atherinomorphae</taxon>
        <taxon>Cyprinodontiformes</taxon>
        <taxon>Goodeidae</taxon>
        <taxon>Ilyodon</taxon>
    </lineage>
</organism>
<protein>
    <recommendedName>
        <fullName evidence="4">Secreted protein</fullName>
    </recommendedName>
</protein>
<feature type="chain" id="PRO_5046435526" description="Secreted protein" evidence="1">
    <location>
        <begin position="23"/>
        <end position="106"/>
    </location>
</feature>
<keyword evidence="1" id="KW-0732">Signal</keyword>
<comment type="caution">
    <text evidence="2">The sequence shown here is derived from an EMBL/GenBank/DDBJ whole genome shotgun (WGS) entry which is preliminary data.</text>
</comment>
<keyword evidence="3" id="KW-1185">Reference proteome</keyword>
<evidence type="ECO:0000313" key="3">
    <source>
        <dbReference type="Proteomes" id="UP001482620"/>
    </source>
</evidence>